<feature type="transmembrane region" description="Helical" evidence="9">
    <location>
        <begin position="413"/>
        <end position="435"/>
    </location>
</feature>
<accession>A0A4R3SXK9</accession>
<keyword evidence="3 9" id="KW-0813">Transport</keyword>
<evidence type="ECO:0000256" key="6">
    <source>
        <dbReference type="ARBA" id="ARBA00022970"/>
    </source>
</evidence>
<organism evidence="10 11">
    <name type="scientific">Longicatena caecimuris</name>
    <dbReference type="NCBI Taxonomy" id="1796635"/>
    <lineage>
        <taxon>Bacteria</taxon>
        <taxon>Bacillati</taxon>
        <taxon>Bacillota</taxon>
        <taxon>Erysipelotrichia</taxon>
        <taxon>Erysipelotrichales</taxon>
        <taxon>Erysipelotrichaceae</taxon>
        <taxon>Longicatena</taxon>
    </lineage>
</organism>
<evidence type="ECO:0000256" key="9">
    <source>
        <dbReference type="RuleBase" id="RU362122"/>
    </source>
</evidence>
<dbReference type="PANTHER" id="PTHR30588:SF8">
    <property type="entry name" value="BRANCHED-CHAIN AMINO ACID PERMEASE BRAB"/>
    <property type="match status" value="1"/>
</dbReference>
<keyword evidence="11" id="KW-1185">Reference proteome</keyword>
<dbReference type="GO" id="GO:0015820">
    <property type="term" value="P:L-leucine transport"/>
    <property type="evidence" value="ECO:0007669"/>
    <property type="project" value="TreeGrafter"/>
</dbReference>
<feature type="transmembrane region" description="Helical" evidence="9">
    <location>
        <begin position="375"/>
        <end position="393"/>
    </location>
</feature>
<dbReference type="Proteomes" id="UP000295773">
    <property type="component" value="Unassembled WGS sequence"/>
</dbReference>
<evidence type="ECO:0000256" key="1">
    <source>
        <dbReference type="ARBA" id="ARBA00004651"/>
    </source>
</evidence>
<comment type="similarity">
    <text evidence="2 9">Belongs to the branched chain amino acid transporter family.</text>
</comment>
<feature type="transmembrane region" description="Helical" evidence="9">
    <location>
        <begin position="345"/>
        <end position="363"/>
    </location>
</feature>
<feature type="transmembrane region" description="Helical" evidence="9">
    <location>
        <begin position="151"/>
        <end position="170"/>
    </location>
</feature>
<feature type="transmembrane region" description="Helical" evidence="9">
    <location>
        <begin position="119"/>
        <end position="139"/>
    </location>
</feature>
<dbReference type="GO" id="GO:0015188">
    <property type="term" value="F:L-isoleucine transmembrane transporter activity"/>
    <property type="evidence" value="ECO:0007669"/>
    <property type="project" value="TreeGrafter"/>
</dbReference>
<proteinExistence type="inferred from homology"/>
<evidence type="ECO:0000256" key="2">
    <source>
        <dbReference type="ARBA" id="ARBA00008540"/>
    </source>
</evidence>
<evidence type="ECO:0000256" key="7">
    <source>
        <dbReference type="ARBA" id="ARBA00022989"/>
    </source>
</evidence>
<gene>
    <name evidence="10" type="ORF">EDD61_12646</name>
</gene>
<evidence type="ECO:0000256" key="3">
    <source>
        <dbReference type="ARBA" id="ARBA00022448"/>
    </source>
</evidence>
<dbReference type="NCBIfam" id="TIGR00796">
    <property type="entry name" value="livcs"/>
    <property type="match status" value="1"/>
</dbReference>
<evidence type="ECO:0000313" key="11">
    <source>
        <dbReference type="Proteomes" id="UP000295773"/>
    </source>
</evidence>
<reference evidence="10 11" key="1">
    <citation type="submission" date="2019-03" db="EMBL/GenBank/DDBJ databases">
        <title>Genomic Encyclopedia of Type Strains, Phase IV (KMG-IV): sequencing the most valuable type-strain genomes for metagenomic binning, comparative biology and taxonomic classification.</title>
        <authorList>
            <person name="Goeker M."/>
        </authorList>
    </citation>
    <scope>NUCLEOTIDE SEQUENCE [LARGE SCALE GENOMIC DNA]</scope>
    <source>
        <strain evidence="10 11">DSM 29481</strain>
    </source>
</reference>
<keyword evidence="6 9" id="KW-0029">Amino-acid transport</keyword>
<feature type="transmembrane region" description="Helical" evidence="9">
    <location>
        <begin position="9"/>
        <end position="28"/>
    </location>
</feature>
<feature type="transmembrane region" description="Helical" evidence="9">
    <location>
        <begin position="207"/>
        <end position="225"/>
    </location>
</feature>
<evidence type="ECO:0000256" key="8">
    <source>
        <dbReference type="ARBA" id="ARBA00023136"/>
    </source>
</evidence>
<evidence type="ECO:0000313" key="10">
    <source>
        <dbReference type="EMBL" id="TCU53748.1"/>
    </source>
</evidence>
<dbReference type="AlphaFoldDB" id="A0A4R3SXK9"/>
<evidence type="ECO:0000256" key="5">
    <source>
        <dbReference type="ARBA" id="ARBA00022692"/>
    </source>
</evidence>
<name>A0A4R3SXK9_9FIRM</name>
<comment type="caution">
    <text evidence="10">The sequence shown here is derived from an EMBL/GenBank/DDBJ whole genome shotgun (WGS) entry which is preliminary data.</text>
</comment>
<dbReference type="InterPro" id="IPR004685">
    <property type="entry name" value="Brnchd-chn_aa_trnsp_Livcs"/>
</dbReference>
<comment type="function">
    <text evidence="9">Component of the transport system for branched-chain amino acids.</text>
</comment>
<keyword evidence="7 9" id="KW-1133">Transmembrane helix</keyword>
<dbReference type="GO" id="GO:0005886">
    <property type="term" value="C:plasma membrane"/>
    <property type="evidence" value="ECO:0007669"/>
    <property type="project" value="UniProtKB-SubCell"/>
</dbReference>
<keyword evidence="4" id="KW-1003">Cell membrane</keyword>
<feature type="transmembrane region" description="Helical" evidence="9">
    <location>
        <begin position="237"/>
        <end position="259"/>
    </location>
</feature>
<feature type="transmembrane region" description="Helical" evidence="9">
    <location>
        <begin position="80"/>
        <end position="99"/>
    </location>
</feature>
<dbReference type="RefSeq" id="WP_132225657.1">
    <property type="nucleotide sequence ID" value="NZ_JANKBG010000026.1"/>
</dbReference>
<evidence type="ECO:0000256" key="4">
    <source>
        <dbReference type="ARBA" id="ARBA00022475"/>
    </source>
</evidence>
<dbReference type="GO" id="GO:0015190">
    <property type="term" value="F:L-leucine transmembrane transporter activity"/>
    <property type="evidence" value="ECO:0007669"/>
    <property type="project" value="TreeGrafter"/>
</dbReference>
<protein>
    <recommendedName>
        <fullName evidence="9">Branched-chain amino acid transport system carrier protein</fullName>
    </recommendedName>
</protein>
<dbReference type="GO" id="GO:0005304">
    <property type="term" value="F:L-valine transmembrane transporter activity"/>
    <property type="evidence" value="ECO:0007669"/>
    <property type="project" value="TreeGrafter"/>
</dbReference>
<keyword evidence="8 9" id="KW-0472">Membrane</keyword>
<feature type="transmembrane region" description="Helical" evidence="9">
    <location>
        <begin position="279"/>
        <end position="303"/>
    </location>
</feature>
<sequence length="447" mass="47711">MKTLTFRQIITVSMMLFAIFFGAGNMIFPPAMGQLAGTSYLAALAGFILTDAGIAILGVTAVVLVGNSMSDLGKLVSPKFALFLSICVYMLIGPLFALPRTGSVSFEIAALPYLGNSNRMLFSFLFTAIFFGLTYYLSSNPSKIVDVVGKYLTPVLLISIFAIFIATLLYPQSQEPLAFGTMTQAKGAYVDIPFFQGMIEGYNALDGPAGLAFAILVITAVRGYGVSDKKAIAKYTILCGLGAAAFLGVVYFMLTYVGAVTITPFENGGSLLHAVTNHLFGSVGGIILGIAVLFACLTTAIGLTTSFSDYFQTLLPRVSYKKIAAFVCLFSFVISNVGLSQLIKIALPILLIIYPVTVTLILLSFMRRFIKHRKSVYIVGMGFTFIVAFLYGLDTAGLSLGSVSVWVRELPFYELGLGWVLPGAIGSILGALPFLNKTAASAAAVQE</sequence>
<dbReference type="GO" id="GO:0015818">
    <property type="term" value="P:isoleucine transport"/>
    <property type="evidence" value="ECO:0007669"/>
    <property type="project" value="TreeGrafter"/>
</dbReference>
<dbReference type="PANTHER" id="PTHR30588">
    <property type="entry name" value="BRANCHED-CHAIN AMINO ACID TRANSPORT SYSTEM 2 CARRIER PROTEIN"/>
    <property type="match status" value="1"/>
</dbReference>
<feature type="transmembrane region" description="Helical" evidence="9">
    <location>
        <begin position="40"/>
        <end position="68"/>
    </location>
</feature>
<keyword evidence="5 9" id="KW-0812">Transmembrane</keyword>
<feature type="transmembrane region" description="Helical" evidence="9">
    <location>
        <begin position="323"/>
        <end position="339"/>
    </location>
</feature>
<dbReference type="Pfam" id="PF05525">
    <property type="entry name" value="Branch_AA_trans"/>
    <property type="match status" value="1"/>
</dbReference>
<comment type="subcellular location">
    <subcellularLocation>
        <location evidence="1 9">Cell membrane</location>
        <topology evidence="1 9">Multi-pass membrane protein</topology>
    </subcellularLocation>
</comment>
<dbReference type="EMBL" id="SMBP01000026">
    <property type="protein sequence ID" value="TCU53748.1"/>
    <property type="molecule type" value="Genomic_DNA"/>
</dbReference>